<keyword evidence="3" id="KW-0378">Hydrolase</keyword>
<evidence type="ECO:0000256" key="2">
    <source>
        <dbReference type="ARBA" id="ARBA00011915"/>
    </source>
</evidence>
<gene>
    <name evidence="5" type="ORF">LHA26_00205</name>
</gene>
<dbReference type="Proteomes" id="UP001056937">
    <property type="component" value="Chromosome 1"/>
</dbReference>
<dbReference type="InterPro" id="IPR032259">
    <property type="entry name" value="HIBYL-CoA-H"/>
</dbReference>
<dbReference type="EMBL" id="CP084930">
    <property type="protein sequence ID" value="USI72943.1"/>
    <property type="molecule type" value="Genomic_DNA"/>
</dbReference>
<sequence length="354" mass="37554">MSAPVLIARTGAVGRIRLNRPKALHALTPDMCAAMLTALADWEAQDPPALVLLDHAEGRGFCAGGDIVQASRDAALARAFFHVEYRLNHLLFTYEAPTLAVLDGVVMGGGVGIGLPCRWRIATERTLFAMPETGIGLFTDVGGGWYLSRLPGRLGEYLALTGARLNGAECHALGLATHYVPSAALPALTEALLARPEAAEALLDEAARDPGPAPILDRRAAIDRLFGGPDLESILAALAAEPGEWAAGLVAQLRGKAPLSAKACLRLVREARTRTDFAAEMEVEYRLATRMSALPDFAEGVRALLVDRDNAPLWRPVTPEAVTPAMLDALFAPLPPDEGWTALPGRAGTAPTDR</sequence>
<name>A0ABY4X7M9_9SPHN</name>
<dbReference type="Pfam" id="PF16113">
    <property type="entry name" value="ECH_2"/>
    <property type="match status" value="1"/>
</dbReference>
<dbReference type="PANTHER" id="PTHR43176">
    <property type="entry name" value="3-HYDROXYISOBUTYRYL-COA HYDROLASE-RELATED"/>
    <property type="match status" value="1"/>
</dbReference>
<dbReference type="Gene3D" id="3.90.226.10">
    <property type="entry name" value="2-enoyl-CoA Hydratase, Chain A, domain 1"/>
    <property type="match status" value="1"/>
</dbReference>
<dbReference type="EC" id="3.1.2.4" evidence="2"/>
<keyword evidence="6" id="KW-1185">Reference proteome</keyword>
<reference evidence="5" key="1">
    <citation type="journal article" date="2022" name="Toxins">
        <title>Genomic Analysis of Sphingopyxis sp. USTB-05 for Biodegrading Cyanobacterial Hepatotoxins.</title>
        <authorList>
            <person name="Liu C."/>
            <person name="Xu Q."/>
            <person name="Zhao Z."/>
            <person name="Zhang H."/>
            <person name="Liu X."/>
            <person name="Yin C."/>
            <person name="Liu Y."/>
            <person name="Yan H."/>
        </authorList>
    </citation>
    <scope>NUCLEOTIDE SEQUENCE</scope>
    <source>
        <strain evidence="5">NBD5</strain>
    </source>
</reference>
<proteinExistence type="predicted"/>
<dbReference type="CDD" id="cd06558">
    <property type="entry name" value="crotonase-like"/>
    <property type="match status" value="1"/>
</dbReference>
<dbReference type="RefSeq" id="WP_252166754.1">
    <property type="nucleotide sequence ID" value="NZ_CP084930.1"/>
</dbReference>
<dbReference type="NCBIfam" id="NF004127">
    <property type="entry name" value="PRK05617.1"/>
    <property type="match status" value="1"/>
</dbReference>
<feature type="domain" description="Enoyl-CoA hydratase/isomerase" evidence="4">
    <location>
        <begin position="13"/>
        <end position="331"/>
    </location>
</feature>
<accession>A0ABY4X7M9</accession>
<protein>
    <recommendedName>
        <fullName evidence="2">3-hydroxyisobutyryl-CoA hydrolase</fullName>
        <ecNumber evidence="2">3.1.2.4</ecNumber>
    </recommendedName>
</protein>
<evidence type="ECO:0000256" key="3">
    <source>
        <dbReference type="ARBA" id="ARBA00022801"/>
    </source>
</evidence>
<evidence type="ECO:0000256" key="1">
    <source>
        <dbReference type="ARBA" id="ARBA00001709"/>
    </source>
</evidence>
<evidence type="ECO:0000259" key="4">
    <source>
        <dbReference type="Pfam" id="PF16113"/>
    </source>
</evidence>
<evidence type="ECO:0000313" key="6">
    <source>
        <dbReference type="Proteomes" id="UP001056937"/>
    </source>
</evidence>
<organism evidence="5 6">
    <name type="scientific">Sphingomonas morindae</name>
    <dbReference type="NCBI Taxonomy" id="1541170"/>
    <lineage>
        <taxon>Bacteria</taxon>
        <taxon>Pseudomonadati</taxon>
        <taxon>Pseudomonadota</taxon>
        <taxon>Alphaproteobacteria</taxon>
        <taxon>Sphingomonadales</taxon>
        <taxon>Sphingomonadaceae</taxon>
        <taxon>Sphingomonas</taxon>
    </lineage>
</organism>
<dbReference type="InterPro" id="IPR029045">
    <property type="entry name" value="ClpP/crotonase-like_dom_sf"/>
</dbReference>
<dbReference type="SUPFAM" id="SSF52096">
    <property type="entry name" value="ClpP/crotonase"/>
    <property type="match status" value="1"/>
</dbReference>
<dbReference type="InterPro" id="IPR045004">
    <property type="entry name" value="ECH_dom"/>
</dbReference>
<comment type="catalytic activity">
    <reaction evidence="1">
        <text>3-hydroxy-2-methylpropanoyl-CoA + H2O = 3-hydroxy-2-methylpropanoate + CoA + H(+)</text>
        <dbReference type="Rhea" id="RHEA:20888"/>
        <dbReference type="ChEBI" id="CHEBI:11805"/>
        <dbReference type="ChEBI" id="CHEBI:15377"/>
        <dbReference type="ChEBI" id="CHEBI:15378"/>
        <dbReference type="ChEBI" id="CHEBI:57287"/>
        <dbReference type="ChEBI" id="CHEBI:57340"/>
        <dbReference type="EC" id="3.1.2.4"/>
    </reaction>
</comment>
<dbReference type="PANTHER" id="PTHR43176:SF3">
    <property type="entry name" value="3-HYDROXYISOBUTYRYL-COA HYDROLASE, MITOCHONDRIAL"/>
    <property type="match status" value="1"/>
</dbReference>
<evidence type="ECO:0000313" key="5">
    <source>
        <dbReference type="EMBL" id="USI72943.1"/>
    </source>
</evidence>